<dbReference type="KEGG" id="zma:100384547"/>
<dbReference type="EMBL" id="BT083625">
    <property type="protein sequence ID" value="ACR33978.1"/>
    <property type="molecule type" value="mRNA"/>
</dbReference>
<accession>C4IYH8</accession>
<keyword evidence="1" id="KW-0732">Signal</keyword>
<evidence type="ECO:0000256" key="1">
    <source>
        <dbReference type="SAM" id="SignalP"/>
    </source>
</evidence>
<feature type="signal peptide" evidence="1">
    <location>
        <begin position="1"/>
        <end position="21"/>
    </location>
</feature>
<organism evidence="2">
    <name type="scientific">Zea mays</name>
    <name type="common">Maize</name>
    <dbReference type="NCBI Taxonomy" id="4577"/>
    <lineage>
        <taxon>Eukaryota</taxon>
        <taxon>Viridiplantae</taxon>
        <taxon>Streptophyta</taxon>
        <taxon>Embryophyta</taxon>
        <taxon>Tracheophyta</taxon>
        <taxon>Spermatophyta</taxon>
        <taxon>Magnoliopsida</taxon>
        <taxon>Liliopsida</taxon>
        <taxon>Poales</taxon>
        <taxon>Poaceae</taxon>
        <taxon>PACMAD clade</taxon>
        <taxon>Panicoideae</taxon>
        <taxon>Andropogonodae</taxon>
        <taxon>Andropogoneae</taxon>
        <taxon>Tripsacinae</taxon>
        <taxon>Zea</taxon>
    </lineage>
</organism>
<dbReference type="GeneID" id="100384547"/>
<reference evidence="2" key="1">
    <citation type="journal article" date="2009" name="PLoS Genet.">
        <title>Sequencing, mapping, and analysis of 27,455 maize full-length cDNAs.</title>
        <authorList>
            <person name="Soderlund C."/>
            <person name="Descour A."/>
            <person name="Kudrna D."/>
            <person name="Bomhoff M."/>
            <person name="Boyd L."/>
            <person name="Currie J."/>
            <person name="Angelova A."/>
            <person name="Collura K."/>
            <person name="Wissotski M."/>
            <person name="Ashley E."/>
            <person name="Morrow D."/>
            <person name="Fernandes J."/>
            <person name="Walbot V."/>
            <person name="Yu Y."/>
        </authorList>
    </citation>
    <scope>NUCLEOTIDE SEQUENCE</scope>
    <source>
        <strain evidence="2">B73</strain>
    </source>
</reference>
<dbReference type="PROSITE" id="PS51257">
    <property type="entry name" value="PROKAR_LIPOPROTEIN"/>
    <property type="match status" value="1"/>
</dbReference>
<protein>
    <submittedName>
        <fullName evidence="2">Uncharacterized protein</fullName>
    </submittedName>
</protein>
<evidence type="ECO:0000313" key="2">
    <source>
        <dbReference type="EMBL" id="ACR33978.1"/>
    </source>
</evidence>
<sequence>MASRSSLTFVLTAAPSLSACCSPVPCPSVAAPCSFFLALGLEAPLAACVAPSSPPFPMAALSPSSPSSAQRRISLLVTARRAPSAAALSPASFSLRQLALACAAPLRSSRRSSSPICAQPRTPLRSARSAAVLSPGSLCPFSTAPCSLDAHAAFRRPSPCRVLCAQSRPTAWLWPPSCLGFVHPSLFSLGKKKLWMLGPRLDQVFRFGRHRLSSFIIASCSSASLIVPMLNTAIPAVPRFRCVRLNVGPRFHDVTHPRCETLTLIIPCSISSSSFASDLARRSRSPDVRSRTSAEGRRCSGNYQIEL</sequence>
<dbReference type="AlphaFoldDB" id="C4IYH8"/>
<feature type="chain" id="PRO_5002939034" evidence="1">
    <location>
        <begin position="22"/>
        <end position="307"/>
    </location>
</feature>
<dbReference type="RefSeq" id="NP_001170533.1">
    <property type="nucleotide sequence ID" value="NM_001177062.1"/>
</dbReference>
<proteinExistence type="evidence at transcript level"/>
<name>C4IYH8_MAIZE</name>